<protein>
    <submittedName>
        <fullName evidence="1">Uncharacterized protein</fullName>
    </submittedName>
</protein>
<dbReference type="GeneID" id="24110359"/>
<dbReference type="RefSeq" id="XP_012191080.1">
    <property type="nucleotide sequence ID" value="XM_012335690.1"/>
</dbReference>
<name>R9P7W5_PSEHS</name>
<dbReference type="Proteomes" id="UP000014071">
    <property type="component" value="Unassembled WGS sequence"/>
</dbReference>
<dbReference type="AlphaFoldDB" id="R9P7W5"/>
<gene>
    <name evidence="1" type="ORF">PHSY_005079</name>
</gene>
<sequence>MLAWAKVAALGDVAKVRMVDGMARRLSAMVLVNGLDRIKGDDSAGRRSMNLRWRVIFEVVIESPRNPATSALDRWHKAALSNENFSGSNFNTLLISSIRYPAVSHP</sequence>
<dbReference type="HOGENOM" id="CLU_2224377_0_0_1"/>
<dbReference type="EMBL" id="DF238810">
    <property type="protein sequence ID" value="GAC97493.1"/>
    <property type="molecule type" value="Genomic_DNA"/>
</dbReference>
<evidence type="ECO:0000313" key="1">
    <source>
        <dbReference type="EMBL" id="GAC97493.1"/>
    </source>
</evidence>
<organism evidence="1 2">
    <name type="scientific">Pseudozyma hubeiensis (strain SY62)</name>
    <name type="common">Yeast</name>
    <dbReference type="NCBI Taxonomy" id="1305764"/>
    <lineage>
        <taxon>Eukaryota</taxon>
        <taxon>Fungi</taxon>
        <taxon>Dikarya</taxon>
        <taxon>Basidiomycota</taxon>
        <taxon>Ustilaginomycotina</taxon>
        <taxon>Ustilaginomycetes</taxon>
        <taxon>Ustilaginales</taxon>
        <taxon>Ustilaginaceae</taxon>
        <taxon>Pseudozyma</taxon>
    </lineage>
</organism>
<accession>R9P7W5</accession>
<proteinExistence type="predicted"/>
<reference evidence="2" key="1">
    <citation type="journal article" date="2013" name="Genome Announc.">
        <title>Draft genome sequence of the basidiomycetous yeast-like fungus Pseudozyma hubeiensis SY62, which produces an abundant amount of the biosurfactant mannosylerythritol lipids.</title>
        <authorList>
            <person name="Konishi M."/>
            <person name="Hatada Y."/>
            <person name="Horiuchi J."/>
        </authorList>
    </citation>
    <scope>NUCLEOTIDE SEQUENCE [LARGE SCALE GENOMIC DNA]</scope>
    <source>
        <strain evidence="2">SY62</strain>
    </source>
</reference>
<keyword evidence="2" id="KW-1185">Reference proteome</keyword>
<evidence type="ECO:0000313" key="2">
    <source>
        <dbReference type="Proteomes" id="UP000014071"/>
    </source>
</evidence>